<dbReference type="Pfam" id="PF13727">
    <property type="entry name" value="CoA_binding_3"/>
    <property type="match status" value="1"/>
</dbReference>
<dbReference type="NCBIfam" id="TIGR03025">
    <property type="entry name" value="EPS_sugtrans"/>
    <property type="match status" value="1"/>
</dbReference>
<comment type="similarity">
    <text evidence="2">Belongs to the bacterial sugar transferase family.</text>
</comment>
<dbReference type="PANTHER" id="PTHR30576:SF10">
    <property type="entry name" value="SLL5057 PROTEIN"/>
    <property type="match status" value="1"/>
</dbReference>
<gene>
    <name evidence="9" type="primary">wcaJ_1</name>
    <name evidence="9" type="ORF">ERS852571_00339</name>
</gene>
<dbReference type="EMBL" id="CYXY01000002">
    <property type="protein sequence ID" value="CUM74638.1"/>
    <property type="molecule type" value="Genomic_DNA"/>
</dbReference>
<evidence type="ECO:0000256" key="5">
    <source>
        <dbReference type="ARBA" id="ARBA00022989"/>
    </source>
</evidence>
<evidence type="ECO:0000256" key="3">
    <source>
        <dbReference type="ARBA" id="ARBA00022679"/>
    </source>
</evidence>
<feature type="transmembrane region" description="Helical" evidence="7">
    <location>
        <begin position="12"/>
        <end position="33"/>
    </location>
</feature>
<comment type="subcellular location">
    <subcellularLocation>
        <location evidence="1">Membrane</location>
        <topology evidence="1">Multi-pass membrane protein</topology>
    </subcellularLocation>
</comment>
<accession>A0A173RB97</accession>
<evidence type="ECO:0000256" key="7">
    <source>
        <dbReference type="SAM" id="Phobius"/>
    </source>
</evidence>
<keyword evidence="6 7" id="KW-0472">Membrane</keyword>
<dbReference type="RefSeq" id="WP_055072265.1">
    <property type="nucleotide sequence ID" value="NZ_CYXY01000002.1"/>
</dbReference>
<evidence type="ECO:0000259" key="8">
    <source>
        <dbReference type="Pfam" id="PF02397"/>
    </source>
</evidence>
<evidence type="ECO:0000313" key="10">
    <source>
        <dbReference type="Proteomes" id="UP000095553"/>
    </source>
</evidence>
<dbReference type="Pfam" id="PF02397">
    <property type="entry name" value="Bac_transf"/>
    <property type="match status" value="1"/>
</dbReference>
<dbReference type="Proteomes" id="UP000095553">
    <property type="component" value="Unassembled WGS sequence"/>
</dbReference>
<dbReference type="AlphaFoldDB" id="A0A173RB97"/>
<proteinExistence type="inferred from homology"/>
<organism evidence="9 10">
    <name type="scientific">Anaerostipes hadrus</name>
    <dbReference type="NCBI Taxonomy" id="649756"/>
    <lineage>
        <taxon>Bacteria</taxon>
        <taxon>Bacillati</taxon>
        <taxon>Bacillota</taxon>
        <taxon>Clostridia</taxon>
        <taxon>Lachnospirales</taxon>
        <taxon>Lachnospiraceae</taxon>
        <taxon>Anaerostipes</taxon>
    </lineage>
</organism>
<evidence type="ECO:0000256" key="6">
    <source>
        <dbReference type="ARBA" id="ARBA00023136"/>
    </source>
</evidence>
<name>A0A173RB97_ANAHA</name>
<dbReference type="GO" id="GO:0016780">
    <property type="term" value="F:phosphotransferase activity, for other substituted phosphate groups"/>
    <property type="evidence" value="ECO:0007669"/>
    <property type="project" value="TreeGrafter"/>
</dbReference>
<dbReference type="InterPro" id="IPR017475">
    <property type="entry name" value="EPS_sugar_tfrase"/>
</dbReference>
<feature type="transmembrane region" description="Helical" evidence="7">
    <location>
        <begin position="48"/>
        <end position="65"/>
    </location>
</feature>
<keyword evidence="3 9" id="KW-0808">Transferase</keyword>
<dbReference type="Gene3D" id="3.40.50.720">
    <property type="entry name" value="NAD(P)-binding Rossmann-like Domain"/>
    <property type="match status" value="1"/>
</dbReference>
<feature type="transmembrane region" description="Helical" evidence="7">
    <location>
        <begin position="86"/>
        <end position="104"/>
    </location>
</feature>
<dbReference type="InterPro" id="IPR003362">
    <property type="entry name" value="Bact_transf"/>
</dbReference>
<dbReference type="PANTHER" id="PTHR30576">
    <property type="entry name" value="COLANIC BIOSYNTHESIS UDP-GLUCOSE LIPID CARRIER TRANSFERASE"/>
    <property type="match status" value="1"/>
</dbReference>
<dbReference type="GO" id="GO:0016020">
    <property type="term" value="C:membrane"/>
    <property type="evidence" value="ECO:0007669"/>
    <property type="project" value="UniProtKB-SubCell"/>
</dbReference>
<keyword evidence="4 7" id="KW-0812">Transmembrane</keyword>
<evidence type="ECO:0000256" key="4">
    <source>
        <dbReference type="ARBA" id="ARBA00022692"/>
    </source>
</evidence>
<keyword evidence="5 7" id="KW-1133">Transmembrane helix</keyword>
<feature type="domain" description="Bacterial sugar transferase" evidence="8">
    <location>
        <begin position="280"/>
        <end position="468"/>
    </location>
</feature>
<evidence type="ECO:0000313" key="9">
    <source>
        <dbReference type="EMBL" id="CUM74638.1"/>
    </source>
</evidence>
<feature type="transmembrane region" description="Helical" evidence="7">
    <location>
        <begin position="285"/>
        <end position="306"/>
    </location>
</feature>
<feature type="transmembrane region" description="Helical" evidence="7">
    <location>
        <begin position="110"/>
        <end position="130"/>
    </location>
</feature>
<evidence type="ECO:0000256" key="1">
    <source>
        <dbReference type="ARBA" id="ARBA00004141"/>
    </source>
</evidence>
<evidence type="ECO:0000256" key="2">
    <source>
        <dbReference type="ARBA" id="ARBA00006464"/>
    </source>
</evidence>
<reference evidence="9 10" key="1">
    <citation type="submission" date="2015-09" db="EMBL/GenBank/DDBJ databases">
        <authorList>
            <consortium name="Pathogen Informatics"/>
        </authorList>
    </citation>
    <scope>NUCLEOTIDE SEQUENCE [LARGE SCALE GENOMIC DNA]</scope>
    <source>
        <strain evidence="9 10">2789STDY5834959</strain>
    </source>
</reference>
<sequence length="475" mass="55219">MEATRLQMQNFLIFLLDLVGVTVGYFAAVWLRFGNIETGYTVMGNDTYYRWLIAIVVLMMIYFLFRPNRGFFKRKFIEEMRMNLQTVVLMAAGMAMVAFLIQDAEDYSRFIYIFTSGFGFVWMQITHRVYRKYWLSRRKDHSYARKMMIITTSDHAEEVIGNIMEEKNWDLWITSVAVVDKDMTGWLINEIPVVAHSYRSIFEYAMRSVVDEVFLYIPMDDEFPIAMTVQNLEDMGIKTNLNISQFQINENLERSLEKVGPYESVSFSGHNVSFVMLMMKRAMDIAGGLVGMLITAIAVIIVGPLVKLESPGPLFFSQKRVGKNGRIFKIYKIRSMYQDAEERKKELMAQNEMDGLMFKMKDDPRITKVGKFIRKTSIDELPQFWNVLKGDMSLVGTRPPTVDEFEQYSAYHKKRLCQKPGLTGVWQVSGRSTITDFEEIVQMDVDYIDHWSIWRDIGILFKTVWLVVCGDDGAQ</sequence>
<protein>
    <submittedName>
        <fullName evidence="9">Putative colanic biosynthesis UDP-glucose lipid carrier transferase</fullName>
    </submittedName>
</protein>